<name>A0A0F9HB69_9ZZZZ</name>
<evidence type="ECO:0000313" key="1">
    <source>
        <dbReference type="EMBL" id="KKM08365.1"/>
    </source>
</evidence>
<organism evidence="1">
    <name type="scientific">marine sediment metagenome</name>
    <dbReference type="NCBI Taxonomy" id="412755"/>
    <lineage>
        <taxon>unclassified sequences</taxon>
        <taxon>metagenomes</taxon>
        <taxon>ecological metagenomes</taxon>
    </lineage>
</organism>
<sequence length="164" mass="17398">MASGDTLLVFTPLHNEPPSSNPATFDTRNLHPVLDFDGGTNESAVFSAVMPRSYAGTTGVTVYIHYAMTSATSNDIDWDVAFERIGDQQQDIDSDGFAAVNSVDGTTVPGTSGLVDIVNVTFTDGADMDSVAVGEAFRIKITRDAASDTDATDAELVRVEIKET</sequence>
<proteinExistence type="predicted"/>
<dbReference type="AlphaFoldDB" id="A0A0F9HB69"/>
<gene>
    <name evidence="1" type="ORF">LCGC14_1724500</name>
</gene>
<comment type="caution">
    <text evidence="1">The sequence shown here is derived from an EMBL/GenBank/DDBJ whole genome shotgun (WGS) entry which is preliminary data.</text>
</comment>
<protein>
    <recommendedName>
        <fullName evidence="2">Cohesin domain-containing protein</fullName>
    </recommendedName>
</protein>
<evidence type="ECO:0008006" key="2">
    <source>
        <dbReference type="Google" id="ProtNLM"/>
    </source>
</evidence>
<reference evidence="1" key="1">
    <citation type="journal article" date="2015" name="Nature">
        <title>Complex archaea that bridge the gap between prokaryotes and eukaryotes.</title>
        <authorList>
            <person name="Spang A."/>
            <person name="Saw J.H."/>
            <person name="Jorgensen S.L."/>
            <person name="Zaremba-Niedzwiedzka K."/>
            <person name="Martijn J."/>
            <person name="Lind A.E."/>
            <person name="van Eijk R."/>
            <person name="Schleper C."/>
            <person name="Guy L."/>
            <person name="Ettema T.J."/>
        </authorList>
    </citation>
    <scope>NUCLEOTIDE SEQUENCE</scope>
</reference>
<dbReference type="EMBL" id="LAZR01015566">
    <property type="protein sequence ID" value="KKM08365.1"/>
    <property type="molecule type" value="Genomic_DNA"/>
</dbReference>
<accession>A0A0F9HB69</accession>